<feature type="region of interest" description="Disordered" evidence="1">
    <location>
        <begin position="209"/>
        <end position="233"/>
    </location>
</feature>
<dbReference type="AlphaFoldDB" id="A0A317UYN3"/>
<protein>
    <recommendedName>
        <fullName evidence="4">Endo-1,3(4)-beta-glucanase</fullName>
    </recommendedName>
</protein>
<dbReference type="GeneID" id="37066645"/>
<feature type="region of interest" description="Disordered" evidence="1">
    <location>
        <begin position="247"/>
        <end position="390"/>
    </location>
</feature>
<dbReference type="Proteomes" id="UP000247233">
    <property type="component" value="Unassembled WGS sequence"/>
</dbReference>
<proteinExistence type="predicted"/>
<feature type="compositionally biased region" description="Polar residues" evidence="1">
    <location>
        <begin position="252"/>
        <end position="264"/>
    </location>
</feature>
<evidence type="ECO:0008006" key="4">
    <source>
        <dbReference type="Google" id="ProtNLM"/>
    </source>
</evidence>
<organism evidence="2 3">
    <name type="scientific">Aspergillus heteromorphus CBS 117.55</name>
    <dbReference type="NCBI Taxonomy" id="1448321"/>
    <lineage>
        <taxon>Eukaryota</taxon>
        <taxon>Fungi</taxon>
        <taxon>Dikarya</taxon>
        <taxon>Ascomycota</taxon>
        <taxon>Pezizomycotina</taxon>
        <taxon>Eurotiomycetes</taxon>
        <taxon>Eurotiomycetidae</taxon>
        <taxon>Eurotiales</taxon>
        <taxon>Aspergillaceae</taxon>
        <taxon>Aspergillus</taxon>
        <taxon>Aspergillus subgen. Circumdati</taxon>
    </lineage>
</organism>
<reference evidence="2 3" key="1">
    <citation type="submission" date="2016-12" db="EMBL/GenBank/DDBJ databases">
        <title>The genomes of Aspergillus section Nigri reveals drivers in fungal speciation.</title>
        <authorList>
            <consortium name="DOE Joint Genome Institute"/>
            <person name="Vesth T.C."/>
            <person name="Nybo J."/>
            <person name="Theobald S."/>
            <person name="Brandl J."/>
            <person name="Frisvad J.C."/>
            <person name="Nielsen K.F."/>
            <person name="Lyhne E.K."/>
            <person name="Kogle M.E."/>
            <person name="Kuo A."/>
            <person name="Riley R."/>
            <person name="Clum A."/>
            <person name="Nolan M."/>
            <person name="Lipzen A."/>
            <person name="Salamov A."/>
            <person name="Henrissat B."/>
            <person name="Wiebenga A."/>
            <person name="De Vries R.P."/>
            <person name="Grigoriev I.V."/>
            <person name="Mortensen U.H."/>
            <person name="Andersen M.R."/>
            <person name="Baker S.E."/>
        </authorList>
    </citation>
    <scope>NUCLEOTIDE SEQUENCE [LARGE SCALE GENOMIC DNA]</scope>
    <source>
        <strain evidence="2 3">CBS 117.55</strain>
    </source>
</reference>
<keyword evidence="3" id="KW-1185">Reference proteome</keyword>
<feature type="compositionally biased region" description="Basic and acidic residues" evidence="1">
    <location>
        <begin position="356"/>
        <end position="373"/>
    </location>
</feature>
<dbReference type="OrthoDB" id="4204700at2759"/>
<dbReference type="RefSeq" id="XP_025394557.1">
    <property type="nucleotide sequence ID" value="XM_025544408.1"/>
</dbReference>
<evidence type="ECO:0000313" key="3">
    <source>
        <dbReference type="Proteomes" id="UP000247233"/>
    </source>
</evidence>
<dbReference type="STRING" id="1448321.A0A317UYN3"/>
<dbReference type="VEuPathDB" id="FungiDB:BO70DRAFT_366726"/>
<feature type="compositionally biased region" description="Polar residues" evidence="1">
    <location>
        <begin position="330"/>
        <end position="355"/>
    </location>
</feature>
<name>A0A317UYN3_9EURO</name>
<dbReference type="EMBL" id="MSFL01000051">
    <property type="protein sequence ID" value="PWY65602.1"/>
    <property type="molecule type" value="Genomic_DNA"/>
</dbReference>
<gene>
    <name evidence="2" type="ORF">BO70DRAFT_366726</name>
</gene>
<comment type="caution">
    <text evidence="2">The sequence shown here is derived from an EMBL/GenBank/DDBJ whole genome shotgun (WGS) entry which is preliminary data.</text>
</comment>
<sequence length="390" mass="43916">MDPAENPPQGGGGKLTTRYGLLVPKDVLSKYQINPELIVRPDLVTMYVGFWGKTKWQRAYEWHLAASIARCEITVQRRLNQDEVNGLTTLVSDSTYSTGFSIAPAMTAGLGYFFYRGRKSPLWDVCYPMDKRRTLFRPWSELRMGAFNLLNSGQGPHVLWRAFVTLSWFYFAGYIHGGVISKVKEMRGLDSDPRLREYNTLIRNQIEKKLPTKTGQISPPPYPPAQQEQQNQRGADEYPLNEFHHSGDYVEENNSTSGFVSDTVSGGGNDTWGRSYGGSNNINNNTTWSSQGESTGKGFWDDDDASPVASDYRFGQSQQPQGSAWDRLRNQNANPSAARQQPGSYPTPFNEQLTEQQKKQAEFDRLVDAERNMTSDSAEGFGRKSGGLWR</sequence>
<accession>A0A317UYN3</accession>
<evidence type="ECO:0000313" key="2">
    <source>
        <dbReference type="EMBL" id="PWY65602.1"/>
    </source>
</evidence>
<evidence type="ECO:0000256" key="1">
    <source>
        <dbReference type="SAM" id="MobiDB-lite"/>
    </source>
</evidence>